<dbReference type="Proteomes" id="UP000246740">
    <property type="component" value="Unassembled WGS sequence"/>
</dbReference>
<name>A0A317XUH7_9BASI</name>
<gene>
    <name evidence="1" type="ORF">BCV70DRAFT_53930</name>
</gene>
<sequence length="122" mass="13168">MRKHLLSSVRLLQRTTKPDILVSPSGRSRARASSSFVAAYHIFIFFGLRISRFLLAESTSEHGCTLRTGGRLGGSVAGLAIGTWPCRGSAIARDGRGAPGTERYYQNISCCSYSGCSEPARL</sequence>
<organism evidence="1 2">
    <name type="scientific">Testicularia cyperi</name>
    <dbReference type="NCBI Taxonomy" id="1882483"/>
    <lineage>
        <taxon>Eukaryota</taxon>
        <taxon>Fungi</taxon>
        <taxon>Dikarya</taxon>
        <taxon>Basidiomycota</taxon>
        <taxon>Ustilaginomycotina</taxon>
        <taxon>Ustilaginomycetes</taxon>
        <taxon>Ustilaginales</taxon>
        <taxon>Anthracoideaceae</taxon>
        <taxon>Testicularia</taxon>
    </lineage>
</organism>
<proteinExistence type="predicted"/>
<dbReference type="EMBL" id="KZ819189">
    <property type="protein sequence ID" value="PWZ01964.1"/>
    <property type="molecule type" value="Genomic_DNA"/>
</dbReference>
<accession>A0A317XUH7</accession>
<evidence type="ECO:0000313" key="2">
    <source>
        <dbReference type="Proteomes" id="UP000246740"/>
    </source>
</evidence>
<dbReference type="AlphaFoldDB" id="A0A317XUH7"/>
<reference evidence="1 2" key="1">
    <citation type="journal article" date="2018" name="Mol. Biol. Evol.">
        <title>Broad Genomic Sampling Reveals a Smut Pathogenic Ancestry of the Fungal Clade Ustilaginomycotina.</title>
        <authorList>
            <person name="Kijpornyongpan T."/>
            <person name="Mondo S.J."/>
            <person name="Barry K."/>
            <person name="Sandor L."/>
            <person name="Lee J."/>
            <person name="Lipzen A."/>
            <person name="Pangilinan J."/>
            <person name="LaButti K."/>
            <person name="Hainaut M."/>
            <person name="Henrissat B."/>
            <person name="Grigoriev I.V."/>
            <person name="Spatafora J.W."/>
            <person name="Aime M.C."/>
        </authorList>
    </citation>
    <scope>NUCLEOTIDE SEQUENCE [LARGE SCALE GENOMIC DNA]</scope>
    <source>
        <strain evidence="1 2">MCA 3645</strain>
    </source>
</reference>
<keyword evidence="2" id="KW-1185">Reference proteome</keyword>
<protein>
    <submittedName>
        <fullName evidence="1">Uncharacterized protein</fullName>
    </submittedName>
</protein>
<evidence type="ECO:0000313" key="1">
    <source>
        <dbReference type="EMBL" id="PWZ01964.1"/>
    </source>
</evidence>
<dbReference type="InParanoid" id="A0A317XUH7"/>